<dbReference type="InterPro" id="IPR001387">
    <property type="entry name" value="Cro/C1-type_HTH"/>
</dbReference>
<dbReference type="SUPFAM" id="SSF53822">
    <property type="entry name" value="Periplasmic binding protein-like I"/>
    <property type="match status" value="1"/>
</dbReference>
<gene>
    <name evidence="6" type="ORF">ACFFSA_39610</name>
</gene>
<evidence type="ECO:0000313" key="6">
    <source>
        <dbReference type="EMBL" id="MFB9629218.1"/>
    </source>
</evidence>
<keyword evidence="7" id="KW-1185">Reference proteome</keyword>
<dbReference type="SUPFAM" id="SSF47413">
    <property type="entry name" value="lambda repressor-like DNA-binding domains"/>
    <property type="match status" value="1"/>
</dbReference>
<dbReference type="InterPro" id="IPR010982">
    <property type="entry name" value="Lambda_DNA-bd_dom_sf"/>
</dbReference>
<feature type="domain" description="HTH cro/C1-type" evidence="5">
    <location>
        <begin position="18"/>
        <end position="48"/>
    </location>
</feature>
<evidence type="ECO:0000256" key="2">
    <source>
        <dbReference type="ARBA" id="ARBA00023125"/>
    </source>
</evidence>
<dbReference type="SMART" id="SM00354">
    <property type="entry name" value="HTH_LACI"/>
    <property type="match status" value="1"/>
</dbReference>
<sequence length="347" mass="36958">MTATEQPFDADTPPARPLTITELAELAGVSTATVSKVVNGRSEVAPETRALVEGLIRRHGYRRQRRRVSPAALVEVVIHALGGDYPVEIIKGVGQVARQHNLAVVISDAPDRETPGRGWIEGVLSRRPSGVIGVFSGLTDDQREQLVTRDIPIVLVDPSGDPGPGFPSVGAGNWSGGLSATRHLLDLGHRRIAIITGPDWALPSRARLDGYRTALDLAGVAADPELIGSGDFLIEGGRAQAHRLLRLPKPPTAIFACNDGQATGVYRAAHELGLRIPHDLSVVGFDDLPSVEWMNPPLTTVRQPLCEMAVAATGMLMKLVGGEPLPQSRVELGTDLIIRGSTARPAH</sequence>
<evidence type="ECO:0000256" key="1">
    <source>
        <dbReference type="ARBA" id="ARBA00023015"/>
    </source>
</evidence>
<dbReference type="PROSITE" id="PS00356">
    <property type="entry name" value="HTH_LACI_1"/>
    <property type="match status" value="1"/>
</dbReference>
<dbReference type="InterPro" id="IPR028082">
    <property type="entry name" value="Peripla_BP_I"/>
</dbReference>
<dbReference type="Gene3D" id="1.10.260.40">
    <property type="entry name" value="lambda repressor-like DNA-binding domains"/>
    <property type="match status" value="1"/>
</dbReference>
<keyword evidence="1" id="KW-0805">Transcription regulation</keyword>
<proteinExistence type="predicted"/>
<evidence type="ECO:0000256" key="3">
    <source>
        <dbReference type="ARBA" id="ARBA00023163"/>
    </source>
</evidence>
<reference evidence="6 7" key="1">
    <citation type="submission" date="2024-09" db="EMBL/GenBank/DDBJ databases">
        <authorList>
            <person name="Sun Q."/>
            <person name="Mori K."/>
        </authorList>
    </citation>
    <scope>NUCLEOTIDE SEQUENCE [LARGE SCALE GENOMIC DNA]</scope>
    <source>
        <strain evidence="6 7">JCM 3143</strain>
    </source>
</reference>
<protein>
    <submittedName>
        <fullName evidence="6">LacI family DNA-binding transcriptional regulator</fullName>
    </submittedName>
</protein>
<dbReference type="Pfam" id="PF00356">
    <property type="entry name" value="LacI"/>
    <property type="match status" value="1"/>
</dbReference>
<dbReference type="InterPro" id="IPR000843">
    <property type="entry name" value="HTH_LacI"/>
</dbReference>
<dbReference type="RefSeq" id="WP_344985876.1">
    <property type="nucleotide sequence ID" value="NZ_BAAAXV010000001.1"/>
</dbReference>
<comment type="caution">
    <text evidence="6">The sequence shown here is derived from an EMBL/GenBank/DDBJ whole genome shotgun (WGS) entry which is preliminary data.</text>
</comment>
<dbReference type="PANTHER" id="PTHR30146">
    <property type="entry name" value="LACI-RELATED TRANSCRIPTIONAL REPRESSOR"/>
    <property type="match status" value="1"/>
</dbReference>
<dbReference type="InterPro" id="IPR046335">
    <property type="entry name" value="LacI/GalR-like_sensor"/>
</dbReference>
<dbReference type="PROSITE" id="PS50943">
    <property type="entry name" value="HTH_CROC1"/>
    <property type="match status" value="1"/>
</dbReference>
<evidence type="ECO:0000259" key="4">
    <source>
        <dbReference type="PROSITE" id="PS50932"/>
    </source>
</evidence>
<evidence type="ECO:0000259" key="5">
    <source>
        <dbReference type="PROSITE" id="PS50943"/>
    </source>
</evidence>
<feature type="domain" description="HTH lacI-type" evidence="4">
    <location>
        <begin position="18"/>
        <end position="72"/>
    </location>
</feature>
<accession>A0ABV5SBZ2</accession>
<dbReference type="PROSITE" id="PS50932">
    <property type="entry name" value="HTH_LACI_2"/>
    <property type="match status" value="1"/>
</dbReference>
<keyword evidence="3" id="KW-0804">Transcription</keyword>
<dbReference type="EMBL" id="JBHMBW010000054">
    <property type="protein sequence ID" value="MFB9629218.1"/>
    <property type="molecule type" value="Genomic_DNA"/>
</dbReference>
<dbReference type="Pfam" id="PF13377">
    <property type="entry name" value="Peripla_BP_3"/>
    <property type="match status" value="1"/>
</dbReference>
<evidence type="ECO:0000313" key="7">
    <source>
        <dbReference type="Proteomes" id="UP001589532"/>
    </source>
</evidence>
<dbReference type="CDD" id="cd06296">
    <property type="entry name" value="PBP1_CatR-like"/>
    <property type="match status" value="1"/>
</dbReference>
<dbReference type="Gene3D" id="3.40.50.2300">
    <property type="match status" value="2"/>
</dbReference>
<name>A0ABV5SBZ2_9ACTN</name>
<keyword evidence="2 6" id="KW-0238">DNA-binding</keyword>
<dbReference type="PANTHER" id="PTHR30146:SF153">
    <property type="entry name" value="LACTOSE OPERON REPRESSOR"/>
    <property type="match status" value="1"/>
</dbReference>
<dbReference type="GO" id="GO:0003677">
    <property type="term" value="F:DNA binding"/>
    <property type="evidence" value="ECO:0007669"/>
    <property type="project" value="UniProtKB-KW"/>
</dbReference>
<dbReference type="CDD" id="cd01392">
    <property type="entry name" value="HTH_LacI"/>
    <property type="match status" value="1"/>
</dbReference>
<dbReference type="Proteomes" id="UP001589532">
    <property type="component" value="Unassembled WGS sequence"/>
</dbReference>
<organism evidence="6 7">
    <name type="scientific">Nonomuraea helvata</name>
    <dbReference type="NCBI Taxonomy" id="37484"/>
    <lineage>
        <taxon>Bacteria</taxon>
        <taxon>Bacillati</taxon>
        <taxon>Actinomycetota</taxon>
        <taxon>Actinomycetes</taxon>
        <taxon>Streptosporangiales</taxon>
        <taxon>Streptosporangiaceae</taxon>
        <taxon>Nonomuraea</taxon>
    </lineage>
</organism>